<evidence type="ECO:0000259" key="1">
    <source>
        <dbReference type="Pfam" id="PF13391"/>
    </source>
</evidence>
<evidence type="ECO:0000313" key="3">
    <source>
        <dbReference type="Proteomes" id="UP001219525"/>
    </source>
</evidence>
<dbReference type="InterPro" id="IPR003615">
    <property type="entry name" value="HNH_nuc"/>
</dbReference>
<name>A0AAD6UYD1_9AGAR</name>
<evidence type="ECO:0000313" key="2">
    <source>
        <dbReference type="EMBL" id="KAJ7195047.1"/>
    </source>
</evidence>
<dbReference type="EMBL" id="JARJCW010000093">
    <property type="protein sequence ID" value="KAJ7195047.1"/>
    <property type="molecule type" value="Genomic_DNA"/>
</dbReference>
<organism evidence="2 3">
    <name type="scientific">Mycena pura</name>
    <dbReference type="NCBI Taxonomy" id="153505"/>
    <lineage>
        <taxon>Eukaryota</taxon>
        <taxon>Fungi</taxon>
        <taxon>Dikarya</taxon>
        <taxon>Basidiomycota</taxon>
        <taxon>Agaricomycotina</taxon>
        <taxon>Agaricomycetes</taxon>
        <taxon>Agaricomycetidae</taxon>
        <taxon>Agaricales</taxon>
        <taxon>Marasmiineae</taxon>
        <taxon>Mycenaceae</taxon>
        <taxon>Mycena</taxon>
    </lineage>
</organism>
<feature type="domain" description="HNH nuclease" evidence="1">
    <location>
        <begin position="145"/>
        <end position="244"/>
    </location>
</feature>
<dbReference type="Pfam" id="PF13391">
    <property type="entry name" value="HNH_2"/>
    <property type="match status" value="1"/>
</dbReference>
<accession>A0AAD6UYD1</accession>
<sequence>MYNYWLGISGDISPPVKSSVAPTKPGAKYNYRLIGIRVLGFLVLDLWQHTIIKQISSCLSIPGCIVGSQEEAEAQHEKLQTLGLYYRDQLIRVFRSNGGPIPKQSEHPSRPSLDVVRGRIIAENKTPTTAGSARKNALLRDGYRCMLTGQYDFDSAKLYPELNGRATADGVSKAVTQCAHIFSETAQEGEHKTDYASSAMAILRVFGLDAKAESLVGNNVHKHFNILTMRSDLHYVFDHLKFCLEVIGEENTYNIVSPQNIVFQMGLPPPRASPACTANNTELPALPSPSLLAIRAACSRSEQIDQILRDLGDTPVMAEDGGSAHLLASRLLQASRTTVDVKG</sequence>
<dbReference type="Proteomes" id="UP001219525">
    <property type="component" value="Unassembled WGS sequence"/>
</dbReference>
<dbReference type="AlphaFoldDB" id="A0AAD6UYD1"/>
<reference evidence="2" key="1">
    <citation type="submission" date="2023-03" db="EMBL/GenBank/DDBJ databases">
        <title>Massive genome expansion in bonnet fungi (Mycena s.s.) driven by repeated elements and novel gene families across ecological guilds.</title>
        <authorList>
            <consortium name="Lawrence Berkeley National Laboratory"/>
            <person name="Harder C.B."/>
            <person name="Miyauchi S."/>
            <person name="Viragh M."/>
            <person name="Kuo A."/>
            <person name="Thoen E."/>
            <person name="Andreopoulos B."/>
            <person name="Lu D."/>
            <person name="Skrede I."/>
            <person name="Drula E."/>
            <person name="Henrissat B."/>
            <person name="Morin E."/>
            <person name="Kohler A."/>
            <person name="Barry K."/>
            <person name="LaButti K."/>
            <person name="Morin E."/>
            <person name="Salamov A."/>
            <person name="Lipzen A."/>
            <person name="Mereny Z."/>
            <person name="Hegedus B."/>
            <person name="Baldrian P."/>
            <person name="Stursova M."/>
            <person name="Weitz H."/>
            <person name="Taylor A."/>
            <person name="Grigoriev I.V."/>
            <person name="Nagy L.G."/>
            <person name="Martin F."/>
            <person name="Kauserud H."/>
        </authorList>
    </citation>
    <scope>NUCLEOTIDE SEQUENCE</scope>
    <source>
        <strain evidence="2">9144</strain>
    </source>
</reference>
<comment type="caution">
    <text evidence="2">The sequence shown here is derived from an EMBL/GenBank/DDBJ whole genome shotgun (WGS) entry which is preliminary data.</text>
</comment>
<protein>
    <recommendedName>
        <fullName evidence="1">HNH nuclease domain-containing protein</fullName>
    </recommendedName>
</protein>
<keyword evidence="3" id="KW-1185">Reference proteome</keyword>
<proteinExistence type="predicted"/>
<gene>
    <name evidence="2" type="ORF">GGX14DRAFT_537304</name>
</gene>